<dbReference type="Proteomes" id="UP000518752">
    <property type="component" value="Unassembled WGS sequence"/>
</dbReference>
<dbReference type="AlphaFoldDB" id="A0A8H5MEB2"/>
<accession>A0A8H5MEB2</accession>
<gene>
    <name evidence="2" type="ORF">D9757_004512</name>
</gene>
<feature type="region of interest" description="Disordered" evidence="1">
    <location>
        <begin position="173"/>
        <end position="305"/>
    </location>
</feature>
<dbReference type="EMBL" id="JAACJN010000013">
    <property type="protein sequence ID" value="KAF5390817.1"/>
    <property type="molecule type" value="Genomic_DNA"/>
</dbReference>
<evidence type="ECO:0000313" key="2">
    <source>
        <dbReference type="EMBL" id="KAF5390817.1"/>
    </source>
</evidence>
<feature type="region of interest" description="Disordered" evidence="1">
    <location>
        <begin position="1"/>
        <end position="47"/>
    </location>
</feature>
<proteinExistence type="predicted"/>
<reference evidence="2 3" key="1">
    <citation type="journal article" date="2020" name="ISME J.">
        <title>Uncovering the hidden diversity of litter-decomposition mechanisms in mushroom-forming fungi.</title>
        <authorList>
            <person name="Floudas D."/>
            <person name="Bentzer J."/>
            <person name="Ahren D."/>
            <person name="Johansson T."/>
            <person name="Persson P."/>
            <person name="Tunlid A."/>
        </authorList>
    </citation>
    <scope>NUCLEOTIDE SEQUENCE [LARGE SCALE GENOMIC DNA]</scope>
    <source>
        <strain evidence="2 3">CBS 406.79</strain>
    </source>
</reference>
<feature type="compositionally biased region" description="Basic and acidic residues" evidence="1">
    <location>
        <begin position="240"/>
        <end position="268"/>
    </location>
</feature>
<name>A0A8H5MEB2_9AGAR</name>
<protein>
    <submittedName>
        <fullName evidence="2">Uncharacterized protein</fullName>
    </submittedName>
</protein>
<feature type="compositionally biased region" description="Basic residues" evidence="1">
    <location>
        <begin position="286"/>
        <end position="301"/>
    </location>
</feature>
<comment type="caution">
    <text evidence="2">The sequence shown here is derived from an EMBL/GenBank/DDBJ whole genome shotgun (WGS) entry which is preliminary data.</text>
</comment>
<feature type="compositionally biased region" description="Polar residues" evidence="1">
    <location>
        <begin position="1"/>
        <end position="11"/>
    </location>
</feature>
<organism evidence="2 3">
    <name type="scientific">Collybiopsis confluens</name>
    <dbReference type="NCBI Taxonomy" id="2823264"/>
    <lineage>
        <taxon>Eukaryota</taxon>
        <taxon>Fungi</taxon>
        <taxon>Dikarya</taxon>
        <taxon>Basidiomycota</taxon>
        <taxon>Agaricomycotina</taxon>
        <taxon>Agaricomycetes</taxon>
        <taxon>Agaricomycetidae</taxon>
        <taxon>Agaricales</taxon>
        <taxon>Marasmiineae</taxon>
        <taxon>Omphalotaceae</taxon>
        <taxon>Collybiopsis</taxon>
    </lineage>
</organism>
<sequence length="416" mass="45485">MMTTPSGSSSAPVRFPTYPSRPSDSESISRARFDRARRVPSHSSSNRHMACVGETYGQHKVTFCSSLTSTYTTVTFKAPAPPNGFRHPDAAAVFCGPLRRPPVTESGHGEGGIGKGSKGKNYRKMLKNKVAQLLRGTKWEEPTQGYPSVSGKGRYPAPSVSGRVDYRAAYGEPVVPSKKGPSSSSSSSLFHFGSGRSRNGSGASKASTIGVAGSSAGRSNRALDHANASNTGSLHRGGGKPRESWNQDWVRDQTQERRRSRSFSDAERSFFSSPSFAERERERGQAGRRGRTNLGHGHVKPSTRTGLENVNEDVVVEEALDRAARKLADGIRRSRHLSPQGFEHLFAEREWADDDEGERLVGPNGEEDLDALLDEATEEARRMASLTLEDGWYMDSSGDIVREVFRPYKYRSGLNS</sequence>
<feature type="region of interest" description="Disordered" evidence="1">
    <location>
        <begin position="136"/>
        <end position="157"/>
    </location>
</feature>
<evidence type="ECO:0000313" key="3">
    <source>
        <dbReference type="Proteomes" id="UP000518752"/>
    </source>
</evidence>
<feature type="compositionally biased region" description="Basic and acidic residues" evidence="1">
    <location>
        <begin position="23"/>
        <end position="37"/>
    </location>
</feature>
<dbReference type="OrthoDB" id="3068459at2759"/>
<evidence type="ECO:0000256" key="1">
    <source>
        <dbReference type="SAM" id="MobiDB-lite"/>
    </source>
</evidence>
<keyword evidence="3" id="KW-1185">Reference proteome</keyword>
<feature type="compositionally biased region" description="Low complexity" evidence="1">
    <location>
        <begin position="176"/>
        <end position="207"/>
    </location>
</feature>